<name>A0A1A9USG2_GLOAU</name>
<proteinExistence type="predicted"/>
<dbReference type="EnsemblMetazoa" id="GAUT013809-RA">
    <property type="protein sequence ID" value="GAUT013809-PA"/>
    <property type="gene ID" value="GAUT013809"/>
</dbReference>
<dbReference type="AlphaFoldDB" id="A0A1A9USG2"/>
<reference evidence="1" key="1">
    <citation type="submission" date="2020-05" db="UniProtKB">
        <authorList>
            <consortium name="EnsemblMetazoa"/>
        </authorList>
    </citation>
    <scope>IDENTIFICATION</scope>
    <source>
        <strain evidence="1">TTRI</strain>
    </source>
</reference>
<sequence length="143" mass="16172">MLSTGRIVTRWGAERSIEKQQTINQTGALDFGNDTLFEDLDDVALDVESANNEKKINFHELQLTSDDDFDSTSYNIQSAKCASESSDLNSLNIHLKSVRGTNDGRVFYITFLIQLSFAKMCNKTKLLRHLQYHHTETSIPQGI</sequence>
<keyword evidence="2" id="KW-1185">Reference proteome</keyword>
<protein>
    <submittedName>
        <fullName evidence="1">Uncharacterized protein</fullName>
    </submittedName>
</protein>
<evidence type="ECO:0000313" key="1">
    <source>
        <dbReference type="EnsemblMetazoa" id="GAUT013809-PA"/>
    </source>
</evidence>
<dbReference type="Proteomes" id="UP000078200">
    <property type="component" value="Unassembled WGS sequence"/>
</dbReference>
<dbReference type="VEuPathDB" id="VectorBase:GAUT013809"/>
<accession>A0A1A9USG2</accession>
<organism evidence="1 2">
    <name type="scientific">Glossina austeni</name>
    <name type="common">Savannah tsetse fly</name>
    <dbReference type="NCBI Taxonomy" id="7395"/>
    <lineage>
        <taxon>Eukaryota</taxon>
        <taxon>Metazoa</taxon>
        <taxon>Ecdysozoa</taxon>
        <taxon>Arthropoda</taxon>
        <taxon>Hexapoda</taxon>
        <taxon>Insecta</taxon>
        <taxon>Pterygota</taxon>
        <taxon>Neoptera</taxon>
        <taxon>Endopterygota</taxon>
        <taxon>Diptera</taxon>
        <taxon>Brachycera</taxon>
        <taxon>Muscomorpha</taxon>
        <taxon>Hippoboscoidea</taxon>
        <taxon>Glossinidae</taxon>
        <taxon>Glossina</taxon>
    </lineage>
</organism>
<evidence type="ECO:0000313" key="2">
    <source>
        <dbReference type="Proteomes" id="UP000078200"/>
    </source>
</evidence>